<gene>
    <name evidence="2" type="ordered locus">Psefu_4436</name>
</gene>
<dbReference type="eggNOG" id="ENOG502ZR63">
    <property type="taxonomic scope" value="Bacteria"/>
</dbReference>
<dbReference type="KEGG" id="pfv:Psefu_4436"/>
<protein>
    <submittedName>
        <fullName evidence="2">Uncharacterized protein</fullName>
    </submittedName>
</protein>
<dbReference type="STRING" id="743720.Psefu_4436"/>
<proteinExistence type="predicted"/>
<dbReference type="HOGENOM" id="CLU_2482314_0_0_6"/>
<sequence>MDAVRKIAAWWRQPITRKDRWFAALCGAMGGLWIGLLTCMVITTEPVSLLIWGGSALSGAVVCAALGAVFPRLVGVLMFPLTLLGFGWG</sequence>
<reference evidence="2 3" key="1">
    <citation type="submission" date="2011-04" db="EMBL/GenBank/DDBJ databases">
        <title>Complete sequence of Pseudomonas fulva 12-X.</title>
        <authorList>
            <consortium name="US DOE Joint Genome Institute"/>
            <person name="Lucas S."/>
            <person name="Han J."/>
            <person name="Lapidus A."/>
            <person name="Cheng J.-F."/>
            <person name="Goodwin L."/>
            <person name="Pitluck S."/>
            <person name="Peters L."/>
            <person name="Mikhailova N."/>
            <person name="Pagani I."/>
            <person name="Davenport K."/>
            <person name="Han C."/>
            <person name="Tapia R."/>
            <person name="Land M."/>
            <person name="Hauser L."/>
            <person name="Kyrpides N."/>
            <person name="Ivanova N."/>
            <person name="Pagani I."/>
            <person name="Lcollab F.I."/>
            <person name="Woyke T."/>
        </authorList>
    </citation>
    <scope>NUCLEOTIDE SEQUENCE [LARGE SCALE GENOMIC DNA]</scope>
    <source>
        <strain evidence="3">12-X</strain>
    </source>
</reference>
<dbReference type="Proteomes" id="UP000000686">
    <property type="component" value="Chromosome"/>
</dbReference>
<feature type="transmembrane region" description="Helical" evidence="1">
    <location>
        <begin position="21"/>
        <end position="43"/>
    </location>
</feature>
<evidence type="ECO:0000256" key="1">
    <source>
        <dbReference type="SAM" id="Phobius"/>
    </source>
</evidence>
<name>F6AB30_PSEF1</name>
<evidence type="ECO:0000313" key="3">
    <source>
        <dbReference type="Proteomes" id="UP000000686"/>
    </source>
</evidence>
<accession>F6AB30</accession>
<organism evidence="2 3">
    <name type="scientific">Pseudomonas fulva (strain 12-X)</name>
    <dbReference type="NCBI Taxonomy" id="743720"/>
    <lineage>
        <taxon>Bacteria</taxon>
        <taxon>Pseudomonadati</taxon>
        <taxon>Pseudomonadota</taxon>
        <taxon>Gammaproteobacteria</taxon>
        <taxon>Pseudomonadales</taxon>
        <taxon>Pseudomonadaceae</taxon>
        <taxon>Pseudomonas</taxon>
    </lineage>
</organism>
<keyword evidence="1" id="KW-0472">Membrane</keyword>
<dbReference type="OrthoDB" id="9153845at2"/>
<dbReference type="AlphaFoldDB" id="F6AB30"/>
<keyword evidence="3" id="KW-1185">Reference proteome</keyword>
<keyword evidence="1" id="KW-1133">Transmembrane helix</keyword>
<dbReference type="RefSeq" id="WP_013793510.1">
    <property type="nucleotide sequence ID" value="NC_015556.1"/>
</dbReference>
<feature type="transmembrane region" description="Helical" evidence="1">
    <location>
        <begin position="49"/>
        <end position="70"/>
    </location>
</feature>
<dbReference type="EMBL" id="CP002727">
    <property type="protein sequence ID" value="AEF24388.1"/>
    <property type="molecule type" value="Genomic_DNA"/>
</dbReference>
<keyword evidence="1" id="KW-0812">Transmembrane</keyword>
<evidence type="ECO:0000313" key="2">
    <source>
        <dbReference type="EMBL" id="AEF24388.1"/>
    </source>
</evidence>